<evidence type="ECO:0000313" key="6">
    <source>
        <dbReference type="Proteomes" id="UP000631114"/>
    </source>
</evidence>
<dbReference type="EMBL" id="JADFTS010000007">
    <property type="protein sequence ID" value="KAF9597714.1"/>
    <property type="molecule type" value="Genomic_DNA"/>
</dbReference>
<comment type="subcellular location">
    <subcellularLocation>
        <location evidence="1">Membrane</location>
        <topology evidence="1">Single-pass membrane protein</topology>
    </subcellularLocation>
</comment>
<keyword evidence="6" id="KW-1185">Reference proteome</keyword>
<dbReference type="GO" id="GO:0016020">
    <property type="term" value="C:membrane"/>
    <property type="evidence" value="ECO:0007669"/>
    <property type="project" value="UniProtKB-SubCell"/>
</dbReference>
<protein>
    <recommendedName>
        <fullName evidence="4">Wall-associated receptor kinase galacturonan-binding domain-containing protein</fullName>
    </recommendedName>
</protein>
<gene>
    <name evidence="5" type="ORF">IFM89_021201</name>
</gene>
<accession>A0A835LNA8</accession>
<dbReference type="PANTHER" id="PTHR33355:SF15">
    <property type="entry name" value="WALL-ASSOCIATED RECEPTOR KINASE GALACTURONAN-BINDING DOMAIN-CONTAINING PROTEIN"/>
    <property type="match status" value="1"/>
</dbReference>
<evidence type="ECO:0000256" key="3">
    <source>
        <dbReference type="SAM" id="SignalP"/>
    </source>
</evidence>
<dbReference type="PANTHER" id="PTHR33355">
    <property type="entry name" value="WALL-ASSOCIATED RECEPTOR KINASE CARBOXY-TERMINAL PROTEIN-RELATED"/>
    <property type="match status" value="1"/>
</dbReference>
<feature type="signal peptide" evidence="3">
    <location>
        <begin position="1"/>
        <end position="26"/>
    </location>
</feature>
<sequence length="293" mass="32332">MEKRFSPLLFMAVAVLFHDGCTITMAATHCENCGSNTVPYPLSTGPDCGDQSYKIRCDSGTLRFDAVNGTSYTITTINPEIQRFVIQPPSFVSNTCVSSDIRTEGLQLNSSLPFNVTSSNTIMYLNCSDTLLRSPLNCTSTSLCHSYINDTVDGSVCDSAPLCCTFRAGGSTTAYRIRVRDSGCRAYTSYVNLDYSLPVSRWPNPGLEIQWVSPQEPICRSQSDCESGSNSNCAPDPVLTGQSRCFCDGKYRWDPVRGTCVESKCPMNPVYGFCLLLRLEKCLDLIKMQIIQY</sequence>
<reference evidence="5 6" key="1">
    <citation type="submission" date="2020-10" db="EMBL/GenBank/DDBJ databases">
        <title>The Coptis chinensis genome and diversification of protoberbering-type alkaloids.</title>
        <authorList>
            <person name="Wang B."/>
            <person name="Shu S."/>
            <person name="Song C."/>
            <person name="Liu Y."/>
        </authorList>
    </citation>
    <scope>NUCLEOTIDE SEQUENCE [LARGE SCALE GENOMIC DNA]</scope>
    <source>
        <strain evidence="5">HL-2020</strain>
        <tissue evidence="5">Leaf</tissue>
    </source>
</reference>
<dbReference type="GO" id="GO:0030247">
    <property type="term" value="F:polysaccharide binding"/>
    <property type="evidence" value="ECO:0007669"/>
    <property type="project" value="InterPro"/>
</dbReference>
<dbReference type="OrthoDB" id="1918322at2759"/>
<organism evidence="5 6">
    <name type="scientific">Coptis chinensis</name>
    <dbReference type="NCBI Taxonomy" id="261450"/>
    <lineage>
        <taxon>Eukaryota</taxon>
        <taxon>Viridiplantae</taxon>
        <taxon>Streptophyta</taxon>
        <taxon>Embryophyta</taxon>
        <taxon>Tracheophyta</taxon>
        <taxon>Spermatophyta</taxon>
        <taxon>Magnoliopsida</taxon>
        <taxon>Ranunculales</taxon>
        <taxon>Ranunculaceae</taxon>
        <taxon>Coptidoideae</taxon>
        <taxon>Coptis</taxon>
    </lineage>
</organism>
<evidence type="ECO:0000256" key="1">
    <source>
        <dbReference type="ARBA" id="ARBA00004167"/>
    </source>
</evidence>
<name>A0A835LNA8_9MAGN</name>
<evidence type="ECO:0000256" key="2">
    <source>
        <dbReference type="ARBA" id="ARBA00022729"/>
    </source>
</evidence>
<proteinExistence type="predicted"/>
<dbReference type="InterPro" id="IPR025287">
    <property type="entry name" value="WAK_GUB"/>
</dbReference>
<feature type="chain" id="PRO_5032358450" description="Wall-associated receptor kinase galacturonan-binding domain-containing protein" evidence="3">
    <location>
        <begin position="27"/>
        <end position="293"/>
    </location>
</feature>
<keyword evidence="2 3" id="KW-0732">Signal</keyword>
<feature type="domain" description="Wall-associated receptor kinase galacturonan-binding" evidence="4">
    <location>
        <begin position="30"/>
        <end position="86"/>
    </location>
</feature>
<comment type="caution">
    <text evidence="5">The sequence shown here is derived from an EMBL/GenBank/DDBJ whole genome shotgun (WGS) entry which is preliminary data.</text>
</comment>
<dbReference type="Pfam" id="PF13947">
    <property type="entry name" value="GUB_WAK_bind"/>
    <property type="match status" value="1"/>
</dbReference>
<dbReference type="Proteomes" id="UP000631114">
    <property type="component" value="Unassembled WGS sequence"/>
</dbReference>
<dbReference type="AlphaFoldDB" id="A0A835LNA8"/>
<evidence type="ECO:0000259" key="4">
    <source>
        <dbReference type="Pfam" id="PF13947"/>
    </source>
</evidence>
<evidence type="ECO:0000313" key="5">
    <source>
        <dbReference type="EMBL" id="KAF9597714.1"/>
    </source>
</evidence>